<evidence type="ECO:0008006" key="3">
    <source>
        <dbReference type="Google" id="ProtNLM"/>
    </source>
</evidence>
<dbReference type="EMBL" id="QFOD01000016">
    <property type="protein sequence ID" value="PZP29959.1"/>
    <property type="molecule type" value="Genomic_DNA"/>
</dbReference>
<accession>A0A2W5FKH7</accession>
<dbReference type="PANTHER" id="PTHR17985">
    <property type="entry name" value="SER/THR-RICH PROTEIN T10 IN DGCR REGION"/>
    <property type="match status" value="1"/>
</dbReference>
<dbReference type="InterPro" id="IPR008551">
    <property type="entry name" value="TANGO2"/>
</dbReference>
<dbReference type="AlphaFoldDB" id="A0A2W5FKH7"/>
<comment type="caution">
    <text evidence="1">The sequence shown here is derived from an EMBL/GenBank/DDBJ whole genome shotgun (WGS) entry which is preliminary data.</text>
</comment>
<proteinExistence type="predicted"/>
<gene>
    <name evidence="1" type="ORF">DI603_16210</name>
</gene>
<name>A0A2W5FKH7_9BURK</name>
<organism evidence="1 2">
    <name type="scientific">Roseateles depolymerans</name>
    <dbReference type="NCBI Taxonomy" id="76731"/>
    <lineage>
        <taxon>Bacteria</taxon>
        <taxon>Pseudomonadati</taxon>
        <taxon>Pseudomonadota</taxon>
        <taxon>Betaproteobacteria</taxon>
        <taxon>Burkholderiales</taxon>
        <taxon>Sphaerotilaceae</taxon>
        <taxon>Roseateles</taxon>
    </lineage>
</organism>
<dbReference type="Pfam" id="PF05742">
    <property type="entry name" value="TANGO2"/>
    <property type="match status" value="1"/>
</dbReference>
<evidence type="ECO:0000313" key="1">
    <source>
        <dbReference type="EMBL" id="PZP29959.1"/>
    </source>
</evidence>
<dbReference type="Proteomes" id="UP000249633">
    <property type="component" value="Unassembled WGS sequence"/>
</dbReference>
<dbReference type="PANTHER" id="PTHR17985:SF8">
    <property type="entry name" value="TRANSPORT AND GOLGI ORGANIZATION PROTEIN 2 HOMOLOG"/>
    <property type="match status" value="1"/>
</dbReference>
<sequence>MCLAAFAIDAHPRFPLVIAANRDEAFDRPAAPMAWWRDERGLELLAGRDLTAGGTWFGLTRAGRLALLTNVREPGRFVAGAPSRGALVLAWLASTRDAAGFLQDLTLSTNGFNLVMADLRQPAWHWFSNRAPGPQALGGGVHGLSNAALDTPWPKTLGLTQDLRAALADSPDLATLQARLLAALADRQVAPDADLPDTGVGLARERALSPRFIRIPTEQDPTLARYGTRCSTVLITEHRAQGLHTTVLERSVDVRGEWLPTVRHELPDWPPTIAR</sequence>
<protein>
    <recommendedName>
        <fullName evidence="3">NRDE family protein</fullName>
    </recommendedName>
</protein>
<evidence type="ECO:0000313" key="2">
    <source>
        <dbReference type="Proteomes" id="UP000249633"/>
    </source>
</evidence>
<reference evidence="1 2" key="1">
    <citation type="submission" date="2017-08" db="EMBL/GenBank/DDBJ databases">
        <title>Infants hospitalized years apart are colonized by the same room-sourced microbial strains.</title>
        <authorList>
            <person name="Brooks B."/>
            <person name="Olm M.R."/>
            <person name="Firek B.A."/>
            <person name="Baker R."/>
            <person name="Thomas B.C."/>
            <person name="Morowitz M.J."/>
            <person name="Banfield J.F."/>
        </authorList>
    </citation>
    <scope>NUCLEOTIDE SEQUENCE [LARGE SCALE GENOMIC DNA]</scope>
    <source>
        <strain evidence="1">S2_012_000_R2_81</strain>
    </source>
</reference>